<dbReference type="OrthoDB" id="8449371at2"/>
<dbReference type="Proteomes" id="UP000223606">
    <property type="component" value="Chromosome 1"/>
</dbReference>
<evidence type="ECO:0000313" key="2">
    <source>
        <dbReference type="Proteomes" id="UP000223606"/>
    </source>
</evidence>
<protein>
    <submittedName>
        <fullName evidence="1">Uncharacterized protein</fullName>
    </submittedName>
</protein>
<accession>A0A2C9D945</accession>
<sequence length="248" mass="27200">MSERIEEIGIIPFGIESWSASDLRVNERMSARLTVSAPFPVAAFERGRAATIRLNSAMLGLPAPNLIDTEKTIRERLAEYLTRLAGPWNPIGGQFLGRYLAFLDTEVDRHRGEISDRLAPFGGLYDPRDVLYSAPAPLPRAFVHAPAPDTRSEPGAIRPEDFVKVDFAFLVGGKTIAALGLPSRLTPGTLRRLQERLSAAGVTTVSFAAKDLGSEDGAVFRELLGHEGLRFWKDETLPIAPGRPELHF</sequence>
<reference evidence="2" key="1">
    <citation type="submission" date="2017-09" db="EMBL/GenBank/DDBJ databases">
        <title>Genome sequence of Nannocystis excedens DSM 71.</title>
        <authorList>
            <person name="Blom J."/>
        </authorList>
    </citation>
    <scope>NUCLEOTIDE SEQUENCE [LARGE SCALE GENOMIC DNA]</scope>
    <source>
        <strain evidence="2">type strain: E19</strain>
    </source>
</reference>
<organism evidence="1 2">
    <name type="scientific">Hartmannibacter diazotrophicus</name>
    <dbReference type="NCBI Taxonomy" id="1482074"/>
    <lineage>
        <taxon>Bacteria</taxon>
        <taxon>Pseudomonadati</taxon>
        <taxon>Pseudomonadota</taxon>
        <taxon>Alphaproteobacteria</taxon>
        <taxon>Hyphomicrobiales</taxon>
        <taxon>Pleomorphomonadaceae</taxon>
        <taxon>Hartmannibacter</taxon>
    </lineage>
</organism>
<dbReference type="EMBL" id="LT960614">
    <property type="protein sequence ID" value="SON56709.1"/>
    <property type="molecule type" value="Genomic_DNA"/>
</dbReference>
<evidence type="ECO:0000313" key="1">
    <source>
        <dbReference type="EMBL" id="SON56709.1"/>
    </source>
</evidence>
<dbReference type="AlphaFoldDB" id="A0A2C9D945"/>
<proteinExistence type="predicted"/>
<dbReference type="RefSeq" id="WP_099557055.1">
    <property type="nucleotide sequence ID" value="NZ_LT960614.1"/>
</dbReference>
<gene>
    <name evidence="1" type="ORF">HDIA_3168</name>
</gene>
<keyword evidence="2" id="KW-1185">Reference proteome</keyword>
<name>A0A2C9D945_9HYPH</name>
<dbReference type="KEGG" id="hdi:HDIA_3168"/>